<dbReference type="InParanoid" id="B4CXE5"/>
<dbReference type="InterPro" id="IPR025859">
    <property type="entry name" value="AurF/CmlI"/>
</dbReference>
<evidence type="ECO:0000313" key="2">
    <source>
        <dbReference type="Proteomes" id="UP000005824"/>
    </source>
</evidence>
<keyword evidence="2" id="KW-1185">Reference proteome</keyword>
<dbReference type="eggNOG" id="ENOG502ZIAT">
    <property type="taxonomic scope" value="Bacteria"/>
</dbReference>
<gene>
    <name evidence="1" type="ORF">CfE428DRAFT_1236</name>
</gene>
<sequence>MGFEMNAMRHATGRASAQSGPSVPEPGEAAIDFTRLFIAEVFTPLFHTRIYAGLPGAVRLRYNQLHALYFNEQIAFFEQGILSPFLLALLRRSPPVDLEKGLRVFFAEEQRHTAQFRELNLRCAPELYEGGERYFVSAPRALDAAISAAAAQPFLFPLLIWLTLLQEERSLYWSRGCLEHASELEPHFVATHRAHLADEIGHVRWDEDLLDWLWPRVGPAMRRLHAWLLRWMLGEYFLLPKRSSRRVIRQLVAEYPFLDRQPLDREMDGLKSNPAFLATLYSREVTPRAYARFAQHPEFAVLADILPALDRIYAAGFPS</sequence>
<protein>
    <submittedName>
        <fullName evidence="1">Uncharacterized protein</fullName>
    </submittedName>
</protein>
<reference evidence="1 2" key="1">
    <citation type="journal article" date="2011" name="J. Bacteriol.">
        <title>Genome sequence of Chthoniobacter flavus Ellin428, an aerobic heterotrophic soil bacterium.</title>
        <authorList>
            <person name="Kant R."/>
            <person name="van Passel M.W."/>
            <person name="Palva A."/>
            <person name="Lucas S."/>
            <person name="Lapidus A."/>
            <person name="Glavina Del Rio T."/>
            <person name="Dalin E."/>
            <person name="Tice H."/>
            <person name="Bruce D."/>
            <person name="Goodwin L."/>
            <person name="Pitluck S."/>
            <person name="Larimer F.W."/>
            <person name="Land M.L."/>
            <person name="Hauser L."/>
            <person name="Sangwan P."/>
            <person name="de Vos W.M."/>
            <person name="Janssen P.H."/>
            <person name="Smidt H."/>
        </authorList>
    </citation>
    <scope>NUCLEOTIDE SEQUENCE [LARGE SCALE GENOMIC DNA]</scope>
    <source>
        <strain evidence="1 2">Ellin428</strain>
    </source>
</reference>
<dbReference type="Proteomes" id="UP000005824">
    <property type="component" value="Unassembled WGS sequence"/>
</dbReference>
<name>B4CXE5_9BACT</name>
<dbReference type="EMBL" id="ABVL01000003">
    <property type="protein sequence ID" value="EDY20943.1"/>
    <property type="molecule type" value="Genomic_DNA"/>
</dbReference>
<accession>B4CXE5</accession>
<comment type="caution">
    <text evidence="1">The sequence shown here is derived from an EMBL/GenBank/DDBJ whole genome shotgun (WGS) entry which is preliminary data.</text>
</comment>
<dbReference type="AlphaFoldDB" id="B4CXE5"/>
<dbReference type="GO" id="GO:0016491">
    <property type="term" value="F:oxidoreductase activity"/>
    <property type="evidence" value="ECO:0007669"/>
    <property type="project" value="InterPro"/>
</dbReference>
<evidence type="ECO:0000313" key="1">
    <source>
        <dbReference type="EMBL" id="EDY20943.1"/>
    </source>
</evidence>
<dbReference type="STRING" id="497964.CfE428DRAFT_1236"/>
<dbReference type="Pfam" id="PF11583">
    <property type="entry name" value="AurF"/>
    <property type="match status" value="1"/>
</dbReference>
<dbReference type="Gene3D" id="1.10.620.20">
    <property type="entry name" value="Ribonucleotide Reductase, subunit A"/>
    <property type="match status" value="1"/>
</dbReference>
<proteinExistence type="predicted"/>
<dbReference type="InterPro" id="IPR012348">
    <property type="entry name" value="RNR-like"/>
</dbReference>
<organism evidence="1 2">
    <name type="scientific">Chthoniobacter flavus Ellin428</name>
    <dbReference type="NCBI Taxonomy" id="497964"/>
    <lineage>
        <taxon>Bacteria</taxon>
        <taxon>Pseudomonadati</taxon>
        <taxon>Verrucomicrobiota</taxon>
        <taxon>Spartobacteria</taxon>
        <taxon>Chthoniobacterales</taxon>
        <taxon>Chthoniobacteraceae</taxon>
        <taxon>Chthoniobacter</taxon>
    </lineage>
</organism>